<dbReference type="SMART" id="SM00880">
    <property type="entry name" value="CHAD"/>
    <property type="match status" value="1"/>
</dbReference>
<dbReference type="InterPro" id="IPR007899">
    <property type="entry name" value="CHAD_dom"/>
</dbReference>
<gene>
    <name evidence="2" type="ORF">THSYN_07020</name>
</gene>
<dbReference type="PANTHER" id="PTHR39339">
    <property type="entry name" value="SLR1444 PROTEIN"/>
    <property type="match status" value="1"/>
</dbReference>
<dbReference type="Proteomes" id="UP000232638">
    <property type="component" value="Chromosome"/>
</dbReference>
<evidence type="ECO:0000259" key="1">
    <source>
        <dbReference type="SMART" id="SM00880"/>
    </source>
</evidence>
<dbReference type="OrthoDB" id="9810154at2"/>
<dbReference type="EMBL" id="CP020370">
    <property type="protein sequence ID" value="AUB84678.1"/>
    <property type="molecule type" value="Genomic_DNA"/>
</dbReference>
<dbReference type="InterPro" id="IPR038186">
    <property type="entry name" value="CHAD_dom_sf"/>
</dbReference>
<accession>A0A2K8UGK2</accession>
<feature type="domain" description="CHAD" evidence="1">
    <location>
        <begin position="20"/>
        <end position="178"/>
    </location>
</feature>
<reference evidence="2 3" key="1">
    <citation type="submission" date="2017-03" db="EMBL/GenBank/DDBJ databases">
        <title>Complete genome sequence of Candidatus 'Thiodictyon syntrophicum' sp. nov. strain Cad16T, a photolithoautotroph purple sulfur bacterium isolated from an alpine meromictic lake.</title>
        <authorList>
            <person name="Luedin S.M."/>
            <person name="Pothier J.F."/>
            <person name="Danza F."/>
            <person name="Storelli N."/>
            <person name="Wittwer M."/>
            <person name="Tonolla M."/>
        </authorList>
    </citation>
    <scope>NUCLEOTIDE SEQUENCE [LARGE SCALE GENOMIC DNA]</scope>
    <source>
        <strain evidence="2 3">Cad16T</strain>
    </source>
</reference>
<dbReference type="Gene3D" id="1.40.20.10">
    <property type="entry name" value="CHAD domain"/>
    <property type="match status" value="2"/>
</dbReference>
<dbReference type="KEGG" id="tsy:THSYN_07020"/>
<dbReference type="AlphaFoldDB" id="A0A2K8UGK2"/>
<proteinExistence type="predicted"/>
<dbReference type="PANTHER" id="PTHR39339:SF1">
    <property type="entry name" value="CHAD DOMAIN-CONTAINING PROTEIN"/>
    <property type="match status" value="1"/>
</dbReference>
<evidence type="ECO:0000313" key="3">
    <source>
        <dbReference type="Proteomes" id="UP000232638"/>
    </source>
</evidence>
<keyword evidence="3" id="KW-1185">Reference proteome</keyword>
<dbReference type="Pfam" id="PF05235">
    <property type="entry name" value="CHAD"/>
    <property type="match status" value="1"/>
</dbReference>
<sequence length="217" mass="24342">MRIETRTHSLLMQDADHQTVARLRLAQSRFHDPRGGDGDLDCEFLHDLRVATRRTRSALGQIRGVFPAPLAAHFKAEFAWLQEVTGPVRDLDVYLLEFDAYQRALPPALRPDLEPLRTMIEQLKVLLDNLGGFQDRAVQAAHLRDLAQRMRDEDQAASNTLLAVGAVVGNLLSRQQQARGEFDQVFDAFLDGQRQPRREHLFNPAPADGEATLATSG</sequence>
<evidence type="ECO:0000313" key="2">
    <source>
        <dbReference type="EMBL" id="AUB84678.1"/>
    </source>
</evidence>
<protein>
    <recommendedName>
        <fullName evidence="1">CHAD domain-containing protein</fullName>
    </recommendedName>
</protein>
<organism evidence="2 3">
    <name type="scientific">Candidatus Thiodictyon syntrophicum</name>
    <dbReference type="NCBI Taxonomy" id="1166950"/>
    <lineage>
        <taxon>Bacteria</taxon>
        <taxon>Pseudomonadati</taxon>
        <taxon>Pseudomonadota</taxon>
        <taxon>Gammaproteobacteria</taxon>
        <taxon>Chromatiales</taxon>
        <taxon>Chromatiaceae</taxon>
        <taxon>Thiodictyon</taxon>
    </lineage>
</organism>
<name>A0A2K8UGK2_9GAMM</name>